<dbReference type="RefSeq" id="WP_261272812.1">
    <property type="nucleotide sequence ID" value="NZ_JAMTCC010000018.1"/>
</dbReference>
<proteinExistence type="predicted"/>
<sequence length="144" mass="16805">MNLYEEFVHSEDDVEATPDYQIIEFDNRRTHQRFSLRRNKRAPLAFACDGLTVNLSTTRWFVITPMGTANIKDISISGVGILCNEPLSIGMRFYIELEQTRVLCEVTREHTIKGRLKFLGARWIYRDKDEVQNLIDAIRLRAKI</sequence>
<evidence type="ECO:0000313" key="2">
    <source>
        <dbReference type="Proteomes" id="UP001155604"/>
    </source>
</evidence>
<protein>
    <submittedName>
        <fullName evidence="1">Pilus assembly protein PilZ</fullName>
    </submittedName>
</protein>
<evidence type="ECO:0000313" key="1">
    <source>
        <dbReference type="EMBL" id="MCT7946058.1"/>
    </source>
</evidence>
<dbReference type="Proteomes" id="UP001155604">
    <property type="component" value="Unassembled WGS sequence"/>
</dbReference>
<accession>A0A9X2WVA1</accession>
<comment type="caution">
    <text evidence="1">The sequence shown here is derived from an EMBL/GenBank/DDBJ whole genome shotgun (WGS) entry which is preliminary data.</text>
</comment>
<reference evidence="1" key="1">
    <citation type="journal article" date="2023" name="Int. J. Syst. Evol. Microbiol.">
        <title>&lt;i&gt;Shewanella septentrionalis&lt;/i&gt; sp. nov. and &lt;i&gt;Shewanella holmiensis&lt;/i&gt; sp. nov., isolated from Baltic Sea water and sediments.</title>
        <authorList>
            <person name="Martin-Rodriguez A.J."/>
            <person name="Thorell K."/>
            <person name="Joffre E."/>
            <person name="Jensie-Markopoulos S."/>
            <person name="Moore E.R.B."/>
            <person name="Sjoling A."/>
        </authorList>
    </citation>
    <scope>NUCLEOTIDE SEQUENCE</scope>
    <source>
        <strain evidence="1">SP1W3</strain>
    </source>
</reference>
<gene>
    <name evidence="1" type="ORF">NE536_11905</name>
</gene>
<name>A0A9X2WVA1_9GAMM</name>
<dbReference type="EMBL" id="JAMTCC010000018">
    <property type="protein sequence ID" value="MCT7946058.1"/>
    <property type="molecule type" value="Genomic_DNA"/>
</dbReference>
<dbReference type="AlphaFoldDB" id="A0A9X2WVA1"/>
<organism evidence="1 2">
    <name type="scientific">Shewanella septentrionalis</name>
    <dbReference type="NCBI Taxonomy" id="2952223"/>
    <lineage>
        <taxon>Bacteria</taxon>
        <taxon>Pseudomonadati</taxon>
        <taxon>Pseudomonadota</taxon>
        <taxon>Gammaproteobacteria</taxon>
        <taxon>Alteromonadales</taxon>
        <taxon>Shewanellaceae</taxon>
        <taxon>Shewanella</taxon>
    </lineage>
</organism>
<keyword evidence="2" id="KW-1185">Reference proteome</keyword>